<comment type="caution">
    <text evidence="3">The sequence shown here is derived from an EMBL/GenBank/DDBJ whole genome shotgun (WGS) entry which is preliminary data.</text>
</comment>
<name>A0A0C1NKC4_9CYAN</name>
<evidence type="ECO:0000313" key="4">
    <source>
        <dbReference type="Proteomes" id="UP000029738"/>
    </source>
</evidence>
<sequence length="171" mass="19276">MPLENEKIHQKIPASTSLAQQSLQESFQDNQPTDVSTTQVENAYVERVIAEAVQQEQEIDNPTQFTVNLGESQEKIAKEIRQALGLSFEVTLNSAIKYALFYANSLGVSISNLEEYPRNLAAQSIKMKVTPDTWYKLKAFNATDQISECIVIGLQLLYKQLINIKINNEHS</sequence>
<gene>
    <name evidence="3" type="ORF">DA73_0207950</name>
    <name evidence="2" type="ORF">DA73_0400021195</name>
</gene>
<protein>
    <submittedName>
        <fullName evidence="3">Uncharacterized protein</fullName>
    </submittedName>
</protein>
<dbReference type="RefSeq" id="WP_038083025.1">
    <property type="nucleotide sequence ID" value="NZ_JHEG04000001.1"/>
</dbReference>
<keyword evidence="4" id="KW-1185">Reference proteome</keyword>
<evidence type="ECO:0000313" key="3">
    <source>
        <dbReference type="EMBL" id="KIE13286.1"/>
    </source>
</evidence>
<reference evidence="2" key="2">
    <citation type="submission" date="2019-11" db="EMBL/GenBank/DDBJ databases">
        <title>Improved Assembly of Tolypothrix boutellei genome.</title>
        <authorList>
            <person name="Sarangi A.N."/>
            <person name="Mukherjee M."/>
            <person name="Ghosh S."/>
            <person name="Singh D."/>
            <person name="Das A."/>
            <person name="Kant S."/>
            <person name="Prusty A."/>
            <person name="Tripathy S."/>
        </authorList>
    </citation>
    <scope>NUCLEOTIDE SEQUENCE</scope>
    <source>
        <strain evidence="2">VB521301</strain>
    </source>
</reference>
<dbReference type="EMBL" id="JHEG04000001">
    <property type="protein sequence ID" value="KAF3887729.1"/>
    <property type="molecule type" value="Genomic_DNA"/>
</dbReference>
<dbReference type="OrthoDB" id="511588at2"/>
<organism evidence="3">
    <name type="scientific">Tolypothrix bouteillei VB521301</name>
    <dbReference type="NCBI Taxonomy" id="1479485"/>
    <lineage>
        <taxon>Bacteria</taxon>
        <taxon>Bacillati</taxon>
        <taxon>Cyanobacteriota</taxon>
        <taxon>Cyanophyceae</taxon>
        <taxon>Nostocales</taxon>
        <taxon>Tolypothrichaceae</taxon>
        <taxon>Tolypothrix</taxon>
    </lineage>
</organism>
<proteinExistence type="predicted"/>
<accession>A0A0C1NKC4</accession>
<evidence type="ECO:0000256" key="1">
    <source>
        <dbReference type="SAM" id="MobiDB-lite"/>
    </source>
</evidence>
<feature type="region of interest" description="Disordered" evidence="1">
    <location>
        <begin position="1"/>
        <end position="36"/>
    </location>
</feature>
<reference evidence="3" key="1">
    <citation type="journal article" date="2015" name="Genome Announc.">
        <title>Draft Genome Sequence of Tolypothrix boutellei Strain VB521301.</title>
        <authorList>
            <person name="Chandrababunaidu M.M."/>
            <person name="Singh D."/>
            <person name="Sen D."/>
            <person name="Bhan S."/>
            <person name="Das S."/>
            <person name="Gupta A."/>
            <person name="Adhikary S.P."/>
            <person name="Tripathy S."/>
        </authorList>
    </citation>
    <scope>NUCLEOTIDE SEQUENCE</scope>
    <source>
        <strain evidence="3">VB521301</strain>
    </source>
</reference>
<dbReference type="EMBL" id="JHEG02000019">
    <property type="protein sequence ID" value="KIE13286.1"/>
    <property type="molecule type" value="Genomic_DNA"/>
</dbReference>
<dbReference type="AlphaFoldDB" id="A0A0C1NKC4"/>
<dbReference type="Proteomes" id="UP000029738">
    <property type="component" value="Unassembled WGS sequence"/>
</dbReference>
<feature type="compositionally biased region" description="Polar residues" evidence="1">
    <location>
        <begin position="13"/>
        <end position="36"/>
    </location>
</feature>
<evidence type="ECO:0000313" key="2">
    <source>
        <dbReference type="EMBL" id="KAF3887729.1"/>
    </source>
</evidence>